<feature type="transmembrane region" description="Helical" evidence="1">
    <location>
        <begin position="37"/>
        <end position="58"/>
    </location>
</feature>
<evidence type="ECO:0000313" key="2">
    <source>
        <dbReference type="EMBL" id="REC61457.1"/>
    </source>
</evidence>
<dbReference type="Proteomes" id="UP000256686">
    <property type="component" value="Unassembled WGS sequence"/>
</dbReference>
<reference evidence="3" key="1">
    <citation type="submission" date="2018-06" db="EMBL/GenBank/DDBJ databases">
        <authorList>
            <person name="Lum Nde A."/>
            <person name="Hugo C."/>
        </authorList>
    </citation>
    <scope>NUCLEOTIDE SEQUENCE [LARGE SCALE GENOMIC DNA]</scope>
    <source>
        <strain evidence="3">1_F178</strain>
    </source>
</reference>
<keyword evidence="1" id="KW-1133">Transmembrane helix</keyword>
<dbReference type="EMBL" id="QNVT01000015">
    <property type="protein sequence ID" value="REC61457.1"/>
    <property type="molecule type" value="Genomic_DNA"/>
</dbReference>
<comment type="caution">
    <text evidence="2">The sequence shown here is derived from an EMBL/GenBank/DDBJ whole genome shotgun (WGS) entry which is preliminary data.</text>
</comment>
<keyword evidence="1" id="KW-0472">Membrane</keyword>
<evidence type="ECO:0000256" key="1">
    <source>
        <dbReference type="SAM" id="Phobius"/>
    </source>
</evidence>
<feature type="transmembrane region" description="Helical" evidence="1">
    <location>
        <begin position="169"/>
        <end position="187"/>
    </location>
</feature>
<feature type="transmembrane region" description="Helical" evidence="1">
    <location>
        <begin position="70"/>
        <end position="88"/>
    </location>
</feature>
<dbReference type="AlphaFoldDB" id="A0A3D9C6D0"/>
<keyword evidence="1" id="KW-0812">Transmembrane</keyword>
<sequence>MKENTAIQDYLKFKKEHNIQKSIREAVSYKDTKYSKWIAFFVLISTLVFIVTFGVNATKETATLSLYNTWYVKGLLINLLIVYLMILYDRKTLHKQITASVDNYKQHALSLFFSDIDWESLSLRGYWLELVSEKYAFVEDENIIFNHSVIHEELQYKEKPTFYFNSNKISIWFSIISPLVGIVLSFVDIKETFGKEWQVVGYLLLIIFLTVSPILYITYTILRGKYTEKKNEHQSMQDYVIIMKYILAKRKLIQNQKSDKDLIKKFFRQMSRR</sequence>
<gene>
    <name evidence="2" type="ORF">DRF65_16090</name>
</gene>
<proteinExistence type="predicted"/>
<feature type="transmembrane region" description="Helical" evidence="1">
    <location>
        <begin position="199"/>
        <end position="222"/>
    </location>
</feature>
<accession>A0A3D9C6D0</accession>
<dbReference type="RefSeq" id="WP_115971783.1">
    <property type="nucleotide sequence ID" value="NZ_QNVT01000015.1"/>
</dbReference>
<keyword evidence="3" id="KW-1185">Reference proteome</keyword>
<name>A0A3D9C6D0_9FLAO</name>
<protein>
    <submittedName>
        <fullName evidence="2">Uncharacterized protein</fullName>
    </submittedName>
</protein>
<evidence type="ECO:0000313" key="3">
    <source>
        <dbReference type="Proteomes" id="UP000256686"/>
    </source>
</evidence>
<organism evidence="2 3">
    <name type="scientific">Chryseobacterium pennae</name>
    <dbReference type="NCBI Taxonomy" id="2258962"/>
    <lineage>
        <taxon>Bacteria</taxon>
        <taxon>Pseudomonadati</taxon>
        <taxon>Bacteroidota</taxon>
        <taxon>Flavobacteriia</taxon>
        <taxon>Flavobacteriales</taxon>
        <taxon>Weeksellaceae</taxon>
        <taxon>Chryseobacterium group</taxon>
        <taxon>Chryseobacterium</taxon>
    </lineage>
</organism>